<dbReference type="AlphaFoldDB" id="A0A0E9Q1S2"/>
<dbReference type="EMBL" id="GBXM01098317">
    <property type="protein sequence ID" value="JAH10260.1"/>
    <property type="molecule type" value="Transcribed_RNA"/>
</dbReference>
<proteinExistence type="predicted"/>
<evidence type="ECO:0000313" key="1">
    <source>
        <dbReference type="EMBL" id="JAH10260.1"/>
    </source>
</evidence>
<name>A0A0E9Q1S2_ANGAN</name>
<reference evidence="1" key="2">
    <citation type="journal article" date="2015" name="Fish Shellfish Immunol.">
        <title>Early steps in the European eel (Anguilla anguilla)-Vibrio vulnificus interaction in the gills: Role of the RtxA13 toxin.</title>
        <authorList>
            <person name="Callol A."/>
            <person name="Pajuelo D."/>
            <person name="Ebbesson L."/>
            <person name="Teles M."/>
            <person name="MacKenzie S."/>
            <person name="Amaro C."/>
        </authorList>
    </citation>
    <scope>NUCLEOTIDE SEQUENCE</scope>
</reference>
<organism evidence="1">
    <name type="scientific">Anguilla anguilla</name>
    <name type="common">European freshwater eel</name>
    <name type="synonym">Muraena anguilla</name>
    <dbReference type="NCBI Taxonomy" id="7936"/>
    <lineage>
        <taxon>Eukaryota</taxon>
        <taxon>Metazoa</taxon>
        <taxon>Chordata</taxon>
        <taxon>Craniata</taxon>
        <taxon>Vertebrata</taxon>
        <taxon>Euteleostomi</taxon>
        <taxon>Actinopterygii</taxon>
        <taxon>Neopterygii</taxon>
        <taxon>Teleostei</taxon>
        <taxon>Anguilliformes</taxon>
        <taxon>Anguillidae</taxon>
        <taxon>Anguilla</taxon>
    </lineage>
</organism>
<sequence length="37" mass="4272">MTEYKFLCGKIMFLCTPRCASSVLNNVFPFKPIQTRS</sequence>
<reference evidence="1" key="1">
    <citation type="submission" date="2014-11" db="EMBL/GenBank/DDBJ databases">
        <authorList>
            <person name="Amaro Gonzalez C."/>
        </authorList>
    </citation>
    <scope>NUCLEOTIDE SEQUENCE</scope>
</reference>
<accession>A0A0E9Q1S2</accession>
<protein>
    <submittedName>
        <fullName evidence="1">Uncharacterized protein</fullName>
    </submittedName>
</protein>